<accession>A0A0P6XWA7</accession>
<dbReference type="Proteomes" id="UP000050544">
    <property type="component" value="Unassembled WGS sequence"/>
</dbReference>
<comment type="caution">
    <text evidence="2">The sequence shown here is derived from an EMBL/GenBank/DDBJ whole genome shotgun (WGS) entry which is preliminary data.</text>
</comment>
<sequence length="181" mass="20862">MVEILIKRYNNRKLYNTAQRCYVTLEDIANYIALGHTVKVVDHESGQDFTTTILAQVIVDQERRLGGLLPRSLLSRLIRIGESHVNELSESLQAFLAPQEFVNRHIRLRLERLKRRGDLDESEFERLIMGLLDPEIQIEGAKSCQDSEDESKEVHSEIEQLWQDLEALERAVDALARPPKS</sequence>
<evidence type="ECO:0000259" key="1">
    <source>
        <dbReference type="Pfam" id="PF07879"/>
    </source>
</evidence>
<dbReference type="STRING" id="869279.SE15_05045"/>
<feature type="domain" description="PHA accumulation regulator DNA-binding N-terminal" evidence="1">
    <location>
        <begin position="5"/>
        <end position="63"/>
    </location>
</feature>
<protein>
    <recommendedName>
        <fullName evidence="1">PHA accumulation regulator DNA-binding N-terminal domain-containing protein</fullName>
    </recommendedName>
</protein>
<keyword evidence="3" id="KW-1185">Reference proteome</keyword>
<evidence type="ECO:0000313" key="3">
    <source>
        <dbReference type="Proteomes" id="UP000050544"/>
    </source>
</evidence>
<organism evidence="2 3">
    <name type="scientific">Thermanaerothrix daxensis</name>
    <dbReference type="NCBI Taxonomy" id="869279"/>
    <lineage>
        <taxon>Bacteria</taxon>
        <taxon>Bacillati</taxon>
        <taxon>Chloroflexota</taxon>
        <taxon>Anaerolineae</taxon>
        <taxon>Anaerolineales</taxon>
        <taxon>Anaerolineaceae</taxon>
        <taxon>Thermanaerothrix</taxon>
    </lineage>
</organism>
<name>A0A0P6XWA7_9CHLR</name>
<reference evidence="2 3" key="1">
    <citation type="submission" date="2015-07" db="EMBL/GenBank/DDBJ databases">
        <title>Whole genome sequence of Thermanaerothrix daxensis DSM 23592.</title>
        <authorList>
            <person name="Hemp J."/>
            <person name="Ward L.M."/>
            <person name="Pace L.A."/>
            <person name="Fischer W.W."/>
        </authorList>
    </citation>
    <scope>NUCLEOTIDE SEQUENCE [LARGE SCALE GENOMIC DNA]</scope>
    <source>
        <strain evidence="2 3">GNS-1</strain>
    </source>
</reference>
<dbReference type="Pfam" id="PF07879">
    <property type="entry name" value="PHB_acc_N"/>
    <property type="match status" value="1"/>
</dbReference>
<dbReference type="InterPro" id="IPR012909">
    <property type="entry name" value="PHA_DNA-bd_N"/>
</dbReference>
<evidence type="ECO:0000313" key="2">
    <source>
        <dbReference type="EMBL" id="KPL84469.1"/>
    </source>
</evidence>
<proteinExistence type="predicted"/>
<gene>
    <name evidence="2" type="ORF">SE15_05045</name>
</gene>
<dbReference type="EMBL" id="LGKO01000002">
    <property type="protein sequence ID" value="KPL84469.1"/>
    <property type="molecule type" value="Genomic_DNA"/>
</dbReference>
<dbReference type="AlphaFoldDB" id="A0A0P6XWA7"/>
<dbReference type="OrthoDB" id="9795345at2"/>
<dbReference type="RefSeq" id="WP_054520991.1">
    <property type="nucleotide sequence ID" value="NZ_LGKO01000002.1"/>
</dbReference>